<gene>
    <name evidence="1" type="ORF">DPMN_042267</name>
</gene>
<protein>
    <submittedName>
        <fullName evidence="1">Uncharacterized protein</fullName>
    </submittedName>
</protein>
<reference evidence="1" key="1">
    <citation type="journal article" date="2019" name="bioRxiv">
        <title>The Genome of the Zebra Mussel, Dreissena polymorpha: A Resource for Invasive Species Research.</title>
        <authorList>
            <person name="McCartney M.A."/>
            <person name="Auch B."/>
            <person name="Kono T."/>
            <person name="Mallez S."/>
            <person name="Zhang Y."/>
            <person name="Obille A."/>
            <person name="Becker A."/>
            <person name="Abrahante J.E."/>
            <person name="Garbe J."/>
            <person name="Badalamenti J.P."/>
            <person name="Herman A."/>
            <person name="Mangelson H."/>
            <person name="Liachko I."/>
            <person name="Sullivan S."/>
            <person name="Sone E.D."/>
            <person name="Koren S."/>
            <person name="Silverstein K.A.T."/>
            <person name="Beckman K.B."/>
            <person name="Gohl D.M."/>
        </authorList>
    </citation>
    <scope>NUCLEOTIDE SEQUENCE</scope>
    <source>
        <strain evidence="1">Duluth1</strain>
        <tissue evidence="1">Whole animal</tissue>
    </source>
</reference>
<dbReference type="AlphaFoldDB" id="A0A9D4D092"/>
<proteinExistence type="predicted"/>
<name>A0A9D4D092_DREPO</name>
<dbReference type="EMBL" id="JAIWYP010000011">
    <property type="protein sequence ID" value="KAH3735732.1"/>
    <property type="molecule type" value="Genomic_DNA"/>
</dbReference>
<evidence type="ECO:0000313" key="1">
    <source>
        <dbReference type="EMBL" id="KAH3735732.1"/>
    </source>
</evidence>
<dbReference type="Proteomes" id="UP000828390">
    <property type="component" value="Unassembled WGS sequence"/>
</dbReference>
<reference evidence="1" key="2">
    <citation type="submission" date="2020-11" db="EMBL/GenBank/DDBJ databases">
        <authorList>
            <person name="McCartney M.A."/>
            <person name="Auch B."/>
            <person name="Kono T."/>
            <person name="Mallez S."/>
            <person name="Becker A."/>
            <person name="Gohl D.M."/>
            <person name="Silverstein K.A.T."/>
            <person name="Koren S."/>
            <person name="Bechman K.B."/>
            <person name="Herman A."/>
            <person name="Abrahante J.E."/>
            <person name="Garbe J."/>
        </authorList>
    </citation>
    <scope>NUCLEOTIDE SEQUENCE</scope>
    <source>
        <strain evidence="1">Duluth1</strain>
        <tissue evidence="1">Whole animal</tissue>
    </source>
</reference>
<evidence type="ECO:0000313" key="2">
    <source>
        <dbReference type="Proteomes" id="UP000828390"/>
    </source>
</evidence>
<sequence length="63" mass="7338">MQDTHHPLPIQCCLKLKNIDPLAKIQKLREVQTMAFHMTSITSKEMDLRSFVLCHWTPCENSV</sequence>
<accession>A0A9D4D092</accession>
<keyword evidence="2" id="KW-1185">Reference proteome</keyword>
<comment type="caution">
    <text evidence="1">The sequence shown here is derived from an EMBL/GenBank/DDBJ whole genome shotgun (WGS) entry which is preliminary data.</text>
</comment>
<organism evidence="1 2">
    <name type="scientific">Dreissena polymorpha</name>
    <name type="common">Zebra mussel</name>
    <name type="synonym">Mytilus polymorpha</name>
    <dbReference type="NCBI Taxonomy" id="45954"/>
    <lineage>
        <taxon>Eukaryota</taxon>
        <taxon>Metazoa</taxon>
        <taxon>Spiralia</taxon>
        <taxon>Lophotrochozoa</taxon>
        <taxon>Mollusca</taxon>
        <taxon>Bivalvia</taxon>
        <taxon>Autobranchia</taxon>
        <taxon>Heteroconchia</taxon>
        <taxon>Euheterodonta</taxon>
        <taxon>Imparidentia</taxon>
        <taxon>Neoheterodontei</taxon>
        <taxon>Myida</taxon>
        <taxon>Dreissenoidea</taxon>
        <taxon>Dreissenidae</taxon>
        <taxon>Dreissena</taxon>
    </lineage>
</organism>